<protein>
    <submittedName>
        <fullName evidence="2">Uncharacterized protein</fullName>
    </submittedName>
</protein>
<dbReference type="Gramene" id="LPERR01G34450.1">
    <property type="protein sequence ID" value="LPERR01G34450.1"/>
    <property type="gene ID" value="LPERR01G34450"/>
</dbReference>
<reference evidence="3" key="2">
    <citation type="submission" date="2013-12" db="EMBL/GenBank/DDBJ databases">
        <authorList>
            <person name="Yu Y."/>
            <person name="Lee S."/>
            <person name="de Baynast K."/>
            <person name="Wissotski M."/>
            <person name="Liu L."/>
            <person name="Talag J."/>
            <person name="Goicoechea J."/>
            <person name="Angelova A."/>
            <person name="Jetty R."/>
            <person name="Kudrna D."/>
            <person name="Golser W."/>
            <person name="Rivera L."/>
            <person name="Zhang J."/>
            <person name="Wing R."/>
        </authorList>
    </citation>
    <scope>NUCLEOTIDE SEQUENCE</scope>
</reference>
<dbReference type="Proteomes" id="UP000032180">
    <property type="component" value="Chromosome 1"/>
</dbReference>
<dbReference type="HOGENOM" id="CLU_2708371_0_0_1"/>
<evidence type="ECO:0000256" key="1">
    <source>
        <dbReference type="SAM" id="SignalP"/>
    </source>
</evidence>
<keyword evidence="1" id="KW-0732">Signal</keyword>
<dbReference type="EnsemblPlants" id="LPERR01G34450.1">
    <property type="protein sequence ID" value="LPERR01G34450.1"/>
    <property type="gene ID" value="LPERR01G34450"/>
</dbReference>
<sequence length="74" mass="7846">MAATRGGRRRRLWSSSSFSCPPPFLVMLVIISCLLVAPSLAVDTVAVDRPLSGGQVLVSKGGKFALGFFQPVEP</sequence>
<dbReference type="AlphaFoldDB" id="A0A0D9V8T1"/>
<dbReference type="PROSITE" id="PS51257">
    <property type="entry name" value="PROKAR_LIPOPROTEIN"/>
    <property type="match status" value="1"/>
</dbReference>
<feature type="chain" id="PRO_5002347150" evidence="1">
    <location>
        <begin position="42"/>
        <end position="74"/>
    </location>
</feature>
<evidence type="ECO:0000313" key="2">
    <source>
        <dbReference type="EnsemblPlants" id="LPERR01G34450.1"/>
    </source>
</evidence>
<feature type="signal peptide" evidence="1">
    <location>
        <begin position="1"/>
        <end position="41"/>
    </location>
</feature>
<reference evidence="2 3" key="1">
    <citation type="submission" date="2012-08" db="EMBL/GenBank/DDBJ databases">
        <title>Oryza genome evolution.</title>
        <authorList>
            <person name="Wing R.A."/>
        </authorList>
    </citation>
    <scope>NUCLEOTIDE SEQUENCE</scope>
</reference>
<proteinExistence type="predicted"/>
<keyword evidence="3" id="KW-1185">Reference proteome</keyword>
<reference evidence="2" key="3">
    <citation type="submission" date="2015-04" db="UniProtKB">
        <authorList>
            <consortium name="EnsemblPlants"/>
        </authorList>
    </citation>
    <scope>IDENTIFICATION</scope>
</reference>
<evidence type="ECO:0000313" key="3">
    <source>
        <dbReference type="Proteomes" id="UP000032180"/>
    </source>
</evidence>
<name>A0A0D9V8T1_9ORYZ</name>
<accession>A0A0D9V8T1</accession>
<organism evidence="2 3">
    <name type="scientific">Leersia perrieri</name>
    <dbReference type="NCBI Taxonomy" id="77586"/>
    <lineage>
        <taxon>Eukaryota</taxon>
        <taxon>Viridiplantae</taxon>
        <taxon>Streptophyta</taxon>
        <taxon>Embryophyta</taxon>
        <taxon>Tracheophyta</taxon>
        <taxon>Spermatophyta</taxon>
        <taxon>Magnoliopsida</taxon>
        <taxon>Liliopsida</taxon>
        <taxon>Poales</taxon>
        <taxon>Poaceae</taxon>
        <taxon>BOP clade</taxon>
        <taxon>Oryzoideae</taxon>
        <taxon>Oryzeae</taxon>
        <taxon>Oryzinae</taxon>
        <taxon>Leersia</taxon>
    </lineage>
</organism>